<dbReference type="RefSeq" id="WP_387991374.1">
    <property type="nucleotide sequence ID" value="NZ_JBHSGR010000020.1"/>
</dbReference>
<dbReference type="Pfam" id="PF13472">
    <property type="entry name" value="Lipase_GDSL_2"/>
    <property type="match status" value="1"/>
</dbReference>
<dbReference type="InterPro" id="IPR036514">
    <property type="entry name" value="SGNH_hydro_sf"/>
</dbReference>
<evidence type="ECO:0000256" key="1">
    <source>
        <dbReference type="SAM" id="MobiDB-lite"/>
    </source>
</evidence>
<dbReference type="GO" id="GO:0016787">
    <property type="term" value="F:hydrolase activity"/>
    <property type="evidence" value="ECO:0007669"/>
    <property type="project" value="UniProtKB-KW"/>
</dbReference>
<feature type="region of interest" description="Disordered" evidence="1">
    <location>
        <begin position="13"/>
        <end position="36"/>
    </location>
</feature>
<accession>A0ABV9LP23</accession>
<sequence>MLAAALLTAGCGAADEAPPSASATAPAPQAGTAPEGTTQTVGFAVVGDSITAGLDAPVEGTEVRGRNSWVRAADVAPLEFRGGWAVPGARTADMSAGVRPVQADVLVVLAGTNDVLHSVPWEETRQNLLDAVATAGVQRVVLVAVPPLDVDPEGREELDARLVELAGEQGWAHLDPWTDVDTGEGTFAPGASEDGVHPTQAVADLVGARIRAALLDLAGN</sequence>
<keyword evidence="3" id="KW-0378">Hydrolase</keyword>
<feature type="domain" description="SGNH hydrolase-type esterase" evidence="2">
    <location>
        <begin position="45"/>
        <end position="201"/>
    </location>
</feature>
<dbReference type="Gene3D" id="3.40.50.1110">
    <property type="entry name" value="SGNH hydrolase"/>
    <property type="match status" value="1"/>
</dbReference>
<keyword evidence="4" id="KW-1185">Reference proteome</keyword>
<name>A0ABV9LP23_9ACTN</name>
<dbReference type="Proteomes" id="UP001596025">
    <property type="component" value="Unassembled WGS sequence"/>
</dbReference>
<organism evidence="3 4">
    <name type="scientific">Geodermatophilus arenarius</name>
    <dbReference type="NCBI Taxonomy" id="1137990"/>
    <lineage>
        <taxon>Bacteria</taxon>
        <taxon>Bacillati</taxon>
        <taxon>Actinomycetota</taxon>
        <taxon>Actinomycetes</taxon>
        <taxon>Geodermatophilales</taxon>
        <taxon>Geodermatophilaceae</taxon>
        <taxon>Geodermatophilus</taxon>
    </lineage>
</organism>
<evidence type="ECO:0000313" key="3">
    <source>
        <dbReference type="EMBL" id="MFC4695105.1"/>
    </source>
</evidence>
<proteinExistence type="predicted"/>
<evidence type="ECO:0000259" key="2">
    <source>
        <dbReference type="Pfam" id="PF13472"/>
    </source>
</evidence>
<dbReference type="SUPFAM" id="SSF52266">
    <property type="entry name" value="SGNH hydrolase"/>
    <property type="match status" value="1"/>
</dbReference>
<dbReference type="InterPro" id="IPR013830">
    <property type="entry name" value="SGNH_hydro"/>
</dbReference>
<evidence type="ECO:0000313" key="4">
    <source>
        <dbReference type="Proteomes" id="UP001596025"/>
    </source>
</evidence>
<gene>
    <name evidence="3" type="ORF">ACFO3M_17030</name>
</gene>
<comment type="caution">
    <text evidence="3">The sequence shown here is derived from an EMBL/GenBank/DDBJ whole genome shotgun (WGS) entry which is preliminary data.</text>
</comment>
<dbReference type="EMBL" id="JBHSGR010000020">
    <property type="protein sequence ID" value="MFC4695105.1"/>
    <property type="molecule type" value="Genomic_DNA"/>
</dbReference>
<protein>
    <submittedName>
        <fullName evidence="3">SGNH/GDSL hydrolase family protein</fullName>
    </submittedName>
</protein>
<reference evidence="4" key="1">
    <citation type="journal article" date="2019" name="Int. J. Syst. Evol. Microbiol.">
        <title>The Global Catalogue of Microorganisms (GCM) 10K type strain sequencing project: providing services to taxonomists for standard genome sequencing and annotation.</title>
        <authorList>
            <consortium name="The Broad Institute Genomics Platform"/>
            <consortium name="The Broad Institute Genome Sequencing Center for Infectious Disease"/>
            <person name="Wu L."/>
            <person name="Ma J."/>
        </authorList>
    </citation>
    <scope>NUCLEOTIDE SEQUENCE [LARGE SCALE GENOMIC DNA]</scope>
    <source>
        <strain evidence="4">CCUG 62763</strain>
    </source>
</reference>